<dbReference type="RefSeq" id="WP_146502678.1">
    <property type="nucleotide sequence ID" value="NZ_SJPG01000001.1"/>
</dbReference>
<dbReference type="PROSITE" id="PS51318">
    <property type="entry name" value="TAT"/>
    <property type="match status" value="1"/>
</dbReference>
<accession>A0A5C5XC47</accession>
<dbReference type="PANTHER" id="PTHR43737">
    <property type="entry name" value="BLL7424 PROTEIN"/>
    <property type="match status" value="1"/>
</dbReference>
<dbReference type="InterPro" id="IPR017850">
    <property type="entry name" value="Alkaline_phosphatase_core_sf"/>
</dbReference>
<dbReference type="SUPFAM" id="SSF53649">
    <property type="entry name" value="Alkaline phosphatase-like"/>
    <property type="match status" value="1"/>
</dbReference>
<organism evidence="1 2">
    <name type="scientific">Rubinisphaera italica</name>
    <dbReference type="NCBI Taxonomy" id="2527969"/>
    <lineage>
        <taxon>Bacteria</taxon>
        <taxon>Pseudomonadati</taxon>
        <taxon>Planctomycetota</taxon>
        <taxon>Planctomycetia</taxon>
        <taxon>Planctomycetales</taxon>
        <taxon>Planctomycetaceae</taxon>
        <taxon>Rubinisphaera</taxon>
    </lineage>
</organism>
<dbReference type="OrthoDB" id="9779968at2"/>
<evidence type="ECO:0000313" key="2">
    <source>
        <dbReference type="Proteomes" id="UP000316095"/>
    </source>
</evidence>
<dbReference type="Pfam" id="PF07394">
    <property type="entry name" value="DUF1501"/>
    <property type="match status" value="1"/>
</dbReference>
<dbReference type="Proteomes" id="UP000316095">
    <property type="component" value="Unassembled WGS sequence"/>
</dbReference>
<comment type="caution">
    <text evidence="1">The sequence shown here is derived from an EMBL/GenBank/DDBJ whole genome shotgun (WGS) entry which is preliminary data.</text>
</comment>
<name>A0A5C5XC47_9PLAN</name>
<dbReference type="PANTHER" id="PTHR43737:SF1">
    <property type="entry name" value="DUF1501 DOMAIN-CONTAINING PROTEIN"/>
    <property type="match status" value="1"/>
</dbReference>
<dbReference type="EMBL" id="SJPG01000001">
    <property type="protein sequence ID" value="TWT60580.1"/>
    <property type="molecule type" value="Genomic_DNA"/>
</dbReference>
<protein>
    <recommendedName>
        <fullName evidence="3">Sulfatase</fullName>
    </recommendedName>
</protein>
<reference evidence="1 2" key="1">
    <citation type="submission" date="2019-02" db="EMBL/GenBank/DDBJ databases">
        <title>Deep-cultivation of Planctomycetes and their phenomic and genomic characterization uncovers novel biology.</title>
        <authorList>
            <person name="Wiegand S."/>
            <person name="Jogler M."/>
            <person name="Boedeker C."/>
            <person name="Pinto D."/>
            <person name="Vollmers J."/>
            <person name="Rivas-Marin E."/>
            <person name="Kohn T."/>
            <person name="Peeters S.H."/>
            <person name="Heuer A."/>
            <person name="Rast P."/>
            <person name="Oberbeckmann S."/>
            <person name="Bunk B."/>
            <person name="Jeske O."/>
            <person name="Meyerdierks A."/>
            <person name="Storesund J.E."/>
            <person name="Kallscheuer N."/>
            <person name="Luecker S."/>
            <person name="Lage O.M."/>
            <person name="Pohl T."/>
            <person name="Merkel B.J."/>
            <person name="Hornburger P."/>
            <person name="Mueller R.-W."/>
            <person name="Bruemmer F."/>
            <person name="Labrenz M."/>
            <person name="Spormann A.M."/>
            <person name="Op Den Camp H."/>
            <person name="Overmann J."/>
            <person name="Amann R."/>
            <person name="Jetten M.S.M."/>
            <person name="Mascher T."/>
            <person name="Medema M.H."/>
            <person name="Devos D.P."/>
            <person name="Kaster A.-K."/>
            <person name="Ovreas L."/>
            <person name="Rohde M."/>
            <person name="Galperin M.Y."/>
            <person name="Jogler C."/>
        </authorList>
    </citation>
    <scope>NUCLEOTIDE SEQUENCE [LARGE SCALE GENOMIC DNA]</scope>
    <source>
        <strain evidence="1 2">Pan54</strain>
    </source>
</reference>
<dbReference type="InterPro" id="IPR010869">
    <property type="entry name" value="DUF1501"/>
</dbReference>
<evidence type="ECO:0000313" key="1">
    <source>
        <dbReference type="EMBL" id="TWT60580.1"/>
    </source>
</evidence>
<keyword evidence="2" id="KW-1185">Reference proteome</keyword>
<dbReference type="AlphaFoldDB" id="A0A5C5XC47"/>
<evidence type="ECO:0008006" key="3">
    <source>
        <dbReference type="Google" id="ProtNLM"/>
    </source>
</evidence>
<dbReference type="InterPro" id="IPR006311">
    <property type="entry name" value="TAT_signal"/>
</dbReference>
<sequence length="464" mass="50676">MSSFHDSVHGCTGFRSMPRRQVLQAGVLGTLGLSMADLFRLQAEETSPTAGASGKKIEPRAMSVIQINLPGGFPHHESFDPKPEAPVEYRGSFGVVKTRTGDVFSDNLPMLAGIADKITVVRSVVGKIPDHGLATYHLHTGYTPSTVIDYPQIGSVVSHELGARGELPCYIAIPGKNASSGGTGFLPSIHGPFETGGDPATQKKNFRVRDFSLPADLSLEQLQRRRAVRDMVEQRIRGLEANPVLLDTMDEFHYRAYSLLTSADAQNAFSFDSETDETFELYGSEVTGDIKGPDGRLHPKGLAERLIIARRLVESGVRFVTLEYGSWDCHSGVEKTCLDQMRPFDYAISGLVSDLDRRGLLDTTIVWVTSEFGRTPKVNKESGRDHWARCYSMMLAGGGFQRGLVHGASDSTGGEPVRDAVTLENLIATIYHQMGIDANKELVAFGTRPIEIIRDAQVVKPLIS</sequence>
<gene>
    <name evidence="1" type="ORF">Pan54_12940</name>
</gene>
<proteinExistence type="predicted"/>